<feature type="region of interest" description="Disordered" evidence="2">
    <location>
        <begin position="700"/>
        <end position="729"/>
    </location>
</feature>
<feature type="region of interest" description="Disordered" evidence="2">
    <location>
        <begin position="214"/>
        <end position="236"/>
    </location>
</feature>
<keyword evidence="1" id="KW-0175">Coiled coil</keyword>
<proteinExistence type="predicted"/>
<feature type="region of interest" description="Disordered" evidence="2">
    <location>
        <begin position="768"/>
        <end position="802"/>
    </location>
</feature>
<feature type="compositionally biased region" description="Low complexity" evidence="2">
    <location>
        <begin position="1043"/>
        <end position="1065"/>
    </location>
</feature>
<feature type="region of interest" description="Disordered" evidence="2">
    <location>
        <begin position="898"/>
        <end position="1019"/>
    </location>
</feature>
<feature type="region of interest" description="Disordered" evidence="2">
    <location>
        <begin position="1043"/>
        <end position="1073"/>
    </location>
</feature>
<feature type="region of interest" description="Disordered" evidence="2">
    <location>
        <begin position="480"/>
        <end position="504"/>
    </location>
</feature>
<reference evidence="3" key="1">
    <citation type="journal article" date="2020" name="bioRxiv">
        <title>Comparative genomics of Chlamydomonas.</title>
        <authorList>
            <person name="Craig R.J."/>
            <person name="Hasan A.R."/>
            <person name="Ness R.W."/>
            <person name="Keightley P.D."/>
        </authorList>
    </citation>
    <scope>NUCLEOTIDE SEQUENCE</scope>
    <source>
        <strain evidence="3">CCAP 11/70</strain>
    </source>
</reference>
<feature type="region of interest" description="Disordered" evidence="2">
    <location>
        <begin position="265"/>
        <end position="290"/>
    </location>
</feature>
<evidence type="ECO:0000313" key="3">
    <source>
        <dbReference type="EMBL" id="KAG2485460.1"/>
    </source>
</evidence>
<feature type="region of interest" description="Disordered" evidence="2">
    <location>
        <begin position="529"/>
        <end position="584"/>
    </location>
</feature>
<keyword evidence="4" id="KW-1185">Reference proteome</keyword>
<evidence type="ECO:0000256" key="1">
    <source>
        <dbReference type="SAM" id="Coils"/>
    </source>
</evidence>
<feature type="compositionally biased region" description="Basic and acidic residues" evidence="2">
    <location>
        <begin position="1168"/>
        <end position="1200"/>
    </location>
</feature>
<evidence type="ECO:0000256" key="2">
    <source>
        <dbReference type="SAM" id="MobiDB-lite"/>
    </source>
</evidence>
<feature type="compositionally biased region" description="Low complexity" evidence="2">
    <location>
        <begin position="783"/>
        <end position="802"/>
    </location>
</feature>
<feature type="compositionally biased region" description="Low complexity" evidence="2">
    <location>
        <begin position="552"/>
        <end position="572"/>
    </location>
</feature>
<dbReference type="Proteomes" id="UP000612055">
    <property type="component" value="Unassembled WGS sequence"/>
</dbReference>
<feature type="compositionally biased region" description="Low complexity" evidence="2">
    <location>
        <begin position="913"/>
        <end position="922"/>
    </location>
</feature>
<feature type="compositionally biased region" description="Low complexity" evidence="2">
    <location>
        <begin position="972"/>
        <end position="999"/>
    </location>
</feature>
<feature type="region of interest" description="Disordered" evidence="2">
    <location>
        <begin position="1168"/>
        <end position="1207"/>
    </location>
</feature>
<protein>
    <submittedName>
        <fullName evidence="3">Uncharacterized protein</fullName>
    </submittedName>
</protein>
<gene>
    <name evidence="3" type="ORF">HYH03_015837</name>
</gene>
<feature type="compositionally biased region" description="Low complexity" evidence="2">
    <location>
        <begin position="839"/>
        <end position="848"/>
    </location>
</feature>
<feature type="compositionally biased region" description="Low complexity" evidence="2">
    <location>
        <begin position="274"/>
        <end position="288"/>
    </location>
</feature>
<accession>A0A835XL71</accession>
<feature type="compositionally biased region" description="Polar residues" evidence="2">
    <location>
        <begin position="1009"/>
        <end position="1019"/>
    </location>
</feature>
<sequence length="1499" mass="151126">MASKQGAAGGTEAEAEAGAGPCARTVQVRYGVRLHGWADEVFRLDPPPAGSLSPDSPLFPPPPEGHTYVGWYGGHRGPGVNGNKVPRKFAVPCPWVSACGPHCGAGPRCVVARTQGQAVGQTVPVLDMGPVLGPLVKRHLASLPEGPEREQERACFCTEGGGMRSVEEVADEDLARILPKLTWRLLRKAYSTNQGPRYIMQTHLTRYHFGHLPPQLRTEQGTHLGSLDASKPPWEPGTAPDADVLAARAAGLEVESYYQQVVERRRGQQEASQAPEAEAGAGPCARPAEGGRGGCRVPIHVWADEVFRLDPPPAGSPSPDSPLFPPPPEGETYVGWYGGHRGPGRGEKLLRKFAIPCPWVSACGPHCGAGPRCVVARTQGQAVGRTVPVLDMAQVLGPLVERHLASLPEGPEREQERACFCTEGGCVRSVEEVADGDLARVLPKVTWRFLREVLPARTGPRCALQAHLARFHFGHLPPQLRTEQGTRLGTEDRNRLPWQPGTSPDADVLAARAAGLDVESYYQVSIGSAPGAEEEAPDAGAAAGRPAKRQRTATADQPAADSAAAGAGPSGQARGGGGGAPSAAAAGVAMTAEGGGPATAGPSDQTAGPLQLSPAGVLLYLLTSASAARKRGGGAGPARAAGGADCGATLAAPSEAAAGPVAVQPDTPCQPRRAVSLSPPPMAGADGAAGAAQVPWVLGFQPTGEEPSEPPLPAWSAPAQNPPTPDEDCVLRSRDPRKRGRFARAEPPPTAAVDAAAMALLGLSASVGPSQLTGPGPPAEGLASGEDGAHSAHGSSSGDAGLSVVHASSASLSAPEVCAPPDVGGLSAITPGTAPTSFPAARRPGGPAIPNMPGSFEDWAAAAQAAASAQPQRLGVPGALRQAAAAAAGAAAGAAAEAAAAAAGLGPSPPAPSAASQRPSQGLRPHGLTVAGAALLQQMRRTAEAVAGSAPHPASGPLRAEGISPSCAGQTPALAAAAPGPASAQPLAASASALASSRAAAREVPVNSPGCTAEQSQQPAPVRDFDAMLAAAGHSGPSRVCMPGPSTGPAGAAAGPGAAHPHAGGSLQGDLEGSAAPAGYRGGFVLASTSATPSPTLWEGHVDLAAQPAPVRARSVAAEGDTNAEQPQRDAAEAEADAASALDLRLQPARAAAAEVRQRRVVIEAAARERGAQTARQHAEALSKERWRREAAEAAQRWESEATASTLATAETAPAAGLAASEGAQAAAQACASGLKGTLAAVEAATRNEAAGLAAAEASRAAATKRTAVLEGQLAAAEAAAASERRPVADAGAATQRELQKARADAAAAEAAVATVSRAAAVAGMASQRAVQQARAEVAAAETAAASERRAAAESRAFAQRELQRARAEVAEERQRSAAVITAVREQAEEVGRRHAAALAAAQGALESERQARAAAERQLAAAQEAAQAAATASREREEQARRELAAAQAARAALEQQLAAARAQGEQRQALYARAMRLMEAASSVGQGSVAPGAGGKA</sequence>
<feature type="region of interest" description="Disordered" evidence="2">
    <location>
        <begin position="1112"/>
        <end position="1137"/>
    </location>
</feature>
<feature type="region of interest" description="Disordered" evidence="2">
    <location>
        <begin position="828"/>
        <end position="855"/>
    </location>
</feature>
<evidence type="ECO:0000313" key="4">
    <source>
        <dbReference type="Proteomes" id="UP000612055"/>
    </source>
</evidence>
<feature type="coiled-coil region" evidence="1">
    <location>
        <begin position="1292"/>
        <end position="1465"/>
    </location>
</feature>
<dbReference type="EMBL" id="JAEHOE010000129">
    <property type="protein sequence ID" value="KAG2485460.1"/>
    <property type="molecule type" value="Genomic_DNA"/>
</dbReference>
<name>A0A835XL71_9CHLO</name>
<organism evidence="3 4">
    <name type="scientific">Edaphochlamys debaryana</name>
    <dbReference type="NCBI Taxonomy" id="47281"/>
    <lineage>
        <taxon>Eukaryota</taxon>
        <taxon>Viridiplantae</taxon>
        <taxon>Chlorophyta</taxon>
        <taxon>core chlorophytes</taxon>
        <taxon>Chlorophyceae</taxon>
        <taxon>CS clade</taxon>
        <taxon>Chlamydomonadales</taxon>
        <taxon>Chlamydomonadales incertae sedis</taxon>
        <taxon>Edaphochlamys</taxon>
    </lineage>
</organism>
<comment type="caution">
    <text evidence="3">The sequence shown here is derived from an EMBL/GenBank/DDBJ whole genome shotgun (WGS) entry which is preliminary data.</text>
</comment>